<protein>
    <submittedName>
        <fullName evidence="1">Uncharacterized protein</fullName>
    </submittedName>
</protein>
<evidence type="ECO:0000313" key="1">
    <source>
        <dbReference type="EMBL" id="KAK9853887.1"/>
    </source>
</evidence>
<proteinExistence type="predicted"/>
<gene>
    <name evidence="1" type="ORF">WJX84_002027</name>
</gene>
<reference evidence="1 2" key="1">
    <citation type="journal article" date="2024" name="Nat. Commun.">
        <title>Phylogenomics reveals the evolutionary origins of lichenization in chlorophyte algae.</title>
        <authorList>
            <person name="Puginier C."/>
            <person name="Libourel C."/>
            <person name="Otte J."/>
            <person name="Skaloud P."/>
            <person name="Haon M."/>
            <person name="Grisel S."/>
            <person name="Petersen M."/>
            <person name="Berrin J.G."/>
            <person name="Delaux P.M."/>
            <person name="Dal Grande F."/>
            <person name="Keller J."/>
        </authorList>
    </citation>
    <scope>NUCLEOTIDE SEQUENCE [LARGE SCALE GENOMIC DNA]</scope>
    <source>
        <strain evidence="1 2">SAG 2523</strain>
    </source>
</reference>
<name>A0AAW1SQQ7_9CHLO</name>
<dbReference type="AlphaFoldDB" id="A0AAW1SQQ7"/>
<sequence>MAGICQGLDALPPEAFEFQRASALAALTTGVSPRQLQQTFWTIMLQIASKRQRNSADATCISTPEFSEAAASPRDPHMRRKHVSSVREIELKALLAGLEQPQGLDSASHQDPIGTIQSLNNVMKLPGSASRALPEQMRVHAVKGMMVHPGWNVLVPCEASVQQIHMAYEGGNADLPVNVTCGQGQQYASLRDLMAIPSHQHRAMLREPYMRVVNAQHLKRTQGDACHRTMLHNIGLVMLLSSVFFAPAAGLNFQGKTLVPGPSEARQPLPDPRKLKMAVGLDASQLTRARNLWKDTSAALSRLKQERLEVLSTQGALAALVASHIDAAILSSA</sequence>
<organism evidence="1 2">
    <name type="scientific">Apatococcus fuscideae</name>
    <dbReference type="NCBI Taxonomy" id="2026836"/>
    <lineage>
        <taxon>Eukaryota</taxon>
        <taxon>Viridiplantae</taxon>
        <taxon>Chlorophyta</taxon>
        <taxon>core chlorophytes</taxon>
        <taxon>Trebouxiophyceae</taxon>
        <taxon>Chlorellales</taxon>
        <taxon>Chlorellaceae</taxon>
        <taxon>Apatococcus</taxon>
    </lineage>
</organism>
<keyword evidence="2" id="KW-1185">Reference proteome</keyword>
<comment type="caution">
    <text evidence="1">The sequence shown here is derived from an EMBL/GenBank/DDBJ whole genome shotgun (WGS) entry which is preliminary data.</text>
</comment>
<accession>A0AAW1SQQ7</accession>
<dbReference type="EMBL" id="JALJOV010001125">
    <property type="protein sequence ID" value="KAK9853887.1"/>
    <property type="molecule type" value="Genomic_DNA"/>
</dbReference>
<dbReference type="Proteomes" id="UP001485043">
    <property type="component" value="Unassembled WGS sequence"/>
</dbReference>
<evidence type="ECO:0000313" key="2">
    <source>
        <dbReference type="Proteomes" id="UP001485043"/>
    </source>
</evidence>